<organism evidence="1 2">
    <name type="scientific">Kribbella deserti</name>
    <dbReference type="NCBI Taxonomy" id="1926257"/>
    <lineage>
        <taxon>Bacteria</taxon>
        <taxon>Bacillati</taxon>
        <taxon>Actinomycetota</taxon>
        <taxon>Actinomycetes</taxon>
        <taxon>Propionibacteriales</taxon>
        <taxon>Kribbellaceae</taxon>
        <taxon>Kribbella</taxon>
    </lineage>
</organism>
<dbReference type="RefSeq" id="WP_380057039.1">
    <property type="nucleotide sequence ID" value="NZ_JBHLTC010000049.1"/>
</dbReference>
<protein>
    <submittedName>
        <fullName evidence="1">Nucleotide pyrophosphohydrolase</fullName>
    </submittedName>
</protein>
<dbReference type="Gene3D" id="1.10.287.1080">
    <property type="entry name" value="MazG-like"/>
    <property type="match status" value="1"/>
</dbReference>
<accession>A0ABV6QX95</accession>
<gene>
    <name evidence="1" type="ORF">ACFFGN_34675</name>
</gene>
<sequence>MDFAEMRGRALEVRALYADWEVRRDGRAWSATELMNGFTGDVGDLAKLVGAHAGSRPGPEDLPAALGHELADCLWSVLVIADAVGVDLEQAFTSTMNDLEDHVRAQLAIEDPVRRTPGSSDQ</sequence>
<dbReference type="EMBL" id="JBHLTC010000049">
    <property type="protein sequence ID" value="MFC0629262.1"/>
    <property type="molecule type" value="Genomic_DNA"/>
</dbReference>
<reference evidence="1 2" key="1">
    <citation type="submission" date="2024-09" db="EMBL/GenBank/DDBJ databases">
        <authorList>
            <person name="Sun Q."/>
            <person name="Mori K."/>
        </authorList>
    </citation>
    <scope>NUCLEOTIDE SEQUENCE [LARGE SCALE GENOMIC DNA]</scope>
    <source>
        <strain evidence="1 2">CGMCC 1.15906</strain>
    </source>
</reference>
<keyword evidence="2" id="KW-1185">Reference proteome</keyword>
<name>A0ABV6QX95_9ACTN</name>
<comment type="caution">
    <text evidence="1">The sequence shown here is derived from an EMBL/GenBank/DDBJ whole genome shotgun (WGS) entry which is preliminary data.</text>
</comment>
<dbReference type="SUPFAM" id="SSF101386">
    <property type="entry name" value="all-alpha NTP pyrophosphatases"/>
    <property type="match status" value="1"/>
</dbReference>
<proteinExistence type="predicted"/>
<evidence type="ECO:0000313" key="1">
    <source>
        <dbReference type="EMBL" id="MFC0629262.1"/>
    </source>
</evidence>
<dbReference type="Proteomes" id="UP001589890">
    <property type="component" value="Unassembled WGS sequence"/>
</dbReference>
<evidence type="ECO:0000313" key="2">
    <source>
        <dbReference type="Proteomes" id="UP001589890"/>
    </source>
</evidence>